<evidence type="ECO:0000313" key="2">
    <source>
        <dbReference type="EMBL" id="PUZ56162.1"/>
    </source>
</evidence>
<dbReference type="EMBL" id="CM009753">
    <property type="protein sequence ID" value="PUZ56162.1"/>
    <property type="molecule type" value="Genomic_DNA"/>
</dbReference>
<dbReference type="Proteomes" id="UP000244336">
    <property type="component" value="Chromosome 5"/>
</dbReference>
<feature type="region of interest" description="Disordered" evidence="1">
    <location>
        <begin position="10"/>
        <end position="92"/>
    </location>
</feature>
<dbReference type="AlphaFoldDB" id="A0A2T7DKQ5"/>
<reference evidence="2 3" key="1">
    <citation type="submission" date="2018-04" db="EMBL/GenBank/DDBJ databases">
        <title>WGS assembly of Panicum hallii var. hallii HAL2.</title>
        <authorList>
            <person name="Lovell J."/>
            <person name="Jenkins J."/>
            <person name="Lowry D."/>
            <person name="Mamidi S."/>
            <person name="Sreedasyam A."/>
            <person name="Weng X."/>
            <person name="Barry K."/>
            <person name="Bonette J."/>
            <person name="Campitelli B."/>
            <person name="Daum C."/>
            <person name="Gordon S."/>
            <person name="Gould B."/>
            <person name="Lipzen A."/>
            <person name="MacQueen A."/>
            <person name="Palacio-Mejia J."/>
            <person name="Plott C."/>
            <person name="Shakirov E."/>
            <person name="Shu S."/>
            <person name="Yoshinaga Y."/>
            <person name="Zane M."/>
            <person name="Rokhsar D."/>
            <person name="Grimwood J."/>
            <person name="Schmutz J."/>
            <person name="Juenger T."/>
        </authorList>
    </citation>
    <scope>NUCLEOTIDE SEQUENCE [LARGE SCALE GENOMIC DNA]</scope>
    <source>
        <strain evidence="3">cv. HAL2</strain>
    </source>
</reference>
<organism evidence="2 3">
    <name type="scientific">Panicum hallii var. hallii</name>
    <dbReference type="NCBI Taxonomy" id="1504633"/>
    <lineage>
        <taxon>Eukaryota</taxon>
        <taxon>Viridiplantae</taxon>
        <taxon>Streptophyta</taxon>
        <taxon>Embryophyta</taxon>
        <taxon>Tracheophyta</taxon>
        <taxon>Spermatophyta</taxon>
        <taxon>Magnoliopsida</taxon>
        <taxon>Liliopsida</taxon>
        <taxon>Poales</taxon>
        <taxon>Poaceae</taxon>
        <taxon>PACMAD clade</taxon>
        <taxon>Panicoideae</taxon>
        <taxon>Panicodae</taxon>
        <taxon>Paniceae</taxon>
        <taxon>Panicinae</taxon>
        <taxon>Panicum</taxon>
        <taxon>Panicum sect. Panicum</taxon>
    </lineage>
</organism>
<name>A0A2T7DKQ5_9POAL</name>
<evidence type="ECO:0000256" key="1">
    <source>
        <dbReference type="SAM" id="MobiDB-lite"/>
    </source>
</evidence>
<dbReference type="Gramene" id="PUZ56162">
    <property type="protein sequence ID" value="PUZ56162"/>
    <property type="gene ID" value="GQ55_5G273600"/>
</dbReference>
<accession>A0A2T7DKQ5</accession>
<proteinExistence type="predicted"/>
<sequence>MRGAYIYASERAARRPWRRRNTSPSCVRCGGRNGRGARAGDDDDRDRGAGRCRASGGGGGPTKPPRPCPPGLARQLPAACEPGFSRPRPGRSKYPYRATGMLGVGWPVEAINRGGNDLKHTVLVAALLTDGQAHTCKQYWSIFVSSAGLLLGPGDSQS</sequence>
<evidence type="ECO:0000313" key="3">
    <source>
        <dbReference type="Proteomes" id="UP000244336"/>
    </source>
</evidence>
<gene>
    <name evidence="2" type="ORF">GQ55_5G273600</name>
</gene>
<protein>
    <submittedName>
        <fullName evidence="2">Uncharacterized protein</fullName>
    </submittedName>
</protein>
<keyword evidence="3" id="KW-1185">Reference proteome</keyword>